<dbReference type="InterPro" id="IPR018511">
    <property type="entry name" value="Hemolysin-typ_Ca-bd_CS"/>
</dbReference>
<gene>
    <name evidence="4" type="ORF">DI551_04030</name>
</gene>
<reference evidence="4 5" key="1">
    <citation type="submission" date="2017-08" db="EMBL/GenBank/DDBJ databases">
        <title>Infants hospitalized years apart are colonized by the same room-sourced microbial strains.</title>
        <authorList>
            <person name="Brooks B."/>
            <person name="Olm M.R."/>
            <person name="Firek B.A."/>
            <person name="Baker R."/>
            <person name="Thomas B.C."/>
            <person name="Morowitz M.J."/>
            <person name="Banfield J.F."/>
        </authorList>
    </citation>
    <scope>NUCLEOTIDE SEQUENCE [LARGE SCALE GENOMIC DNA]</scope>
    <source>
        <strain evidence="4">S2_005_002_R2_29</strain>
    </source>
</reference>
<dbReference type="PANTHER" id="PTHR38340">
    <property type="entry name" value="S-LAYER PROTEIN"/>
    <property type="match status" value="1"/>
</dbReference>
<evidence type="ECO:0000256" key="1">
    <source>
        <dbReference type="ARBA" id="ARBA00004613"/>
    </source>
</evidence>
<dbReference type="InterPro" id="IPR050557">
    <property type="entry name" value="RTX_toxin/Mannuronan_C5-epim"/>
</dbReference>
<dbReference type="Proteomes" id="UP000249417">
    <property type="component" value="Unassembled WGS sequence"/>
</dbReference>
<dbReference type="EMBL" id="QFQB01000018">
    <property type="protein sequence ID" value="PZQ47054.1"/>
    <property type="molecule type" value="Genomic_DNA"/>
</dbReference>
<organism evidence="4 5">
    <name type="scientific">Micavibrio aeruginosavorus</name>
    <dbReference type="NCBI Taxonomy" id="349221"/>
    <lineage>
        <taxon>Bacteria</taxon>
        <taxon>Pseudomonadati</taxon>
        <taxon>Bdellovibrionota</taxon>
        <taxon>Bdellovibrionia</taxon>
        <taxon>Bdellovibrionales</taxon>
        <taxon>Pseudobdellovibrionaceae</taxon>
        <taxon>Micavibrio</taxon>
    </lineage>
</organism>
<dbReference type="PANTHER" id="PTHR38340:SF1">
    <property type="entry name" value="S-LAYER PROTEIN"/>
    <property type="match status" value="1"/>
</dbReference>
<comment type="caution">
    <text evidence="4">The sequence shown here is derived from an EMBL/GenBank/DDBJ whole genome shotgun (WGS) entry which is preliminary data.</text>
</comment>
<dbReference type="AlphaFoldDB" id="A0A2W5N1V0"/>
<proteinExistence type="predicted"/>
<evidence type="ECO:0000313" key="5">
    <source>
        <dbReference type="Proteomes" id="UP000249417"/>
    </source>
</evidence>
<evidence type="ECO:0000256" key="2">
    <source>
        <dbReference type="ARBA" id="ARBA00022525"/>
    </source>
</evidence>
<dbReference type="GO" id="GO:0005509">
    <property type="term" value="F:calcium ion binding"/>
    <property type="evidence" value="ECO:0007669"/>
    <property type="project" value="InterPro"/>
</dbReference>
<evidence type="ECO:0000313" key="4">
    <source>
        <dbReference type="EMBL" id="PZQ47054.1"/>
    </source>
</evidence>
<dbReference type="PROSITE" id="PS00330">
    <property type="entry name" value="HEMOLYSIN_CALCIUM"/>
    <property type="match status" value="2"/>
</dbReference>
<dbReference type="NCBIfam" id="NF012211">
    <property type="entry name" value="tand_rpt_95"/>
    <property type="match status" value="2"/>
</dbReference>
<dbReference type="Gene3D" id="2.60.40.2810">
    <property type="match status" value="1"/>
</dbReference>
<dbReference type="InterPro" id="IPR019960">
    <property type="entry name" value="T1SS_VCA0849"/>
</dbReference>
<dbReference type="InterPro" id="IPR011049">
    <property type="entry name" value="Serralysin-like_metalloprot_C"/>
</dbReference>
<evidence type="ECO:0000259" key="3">
    <source>
        <dbReference type="Pfam" id="PF06594"/>
    </source>
</evidence>
<dbReference type="Gene3D" id="2.60.40.3440">
    <property type="match status" value="1"/>
</dbReference>
<dbReference type="NCBIfam" id="TIGR03661">
    <property type="entry name" value="T1SS_VCA0849"/>
    <property type="match status" value="1"/>
</dbReference>
<comment type="subcellular location">
    <subcellularLocation>
        <location evidence="1">Secreted</location>
    </subcellularLocation>
</comment>
<dbReference type="GO" id="GO:0005576">
    <property type="term" value="C:extracellular region"/>
    <property type="evidence" value="ECO:0007669"/>
    <property type="project" value="UniProtKB-SubCell"/>
</dbReference>
<name>A0A2W5N1V0_9BACT</name>
<dbReference type="PRINTS" id="PR00313">
    <property type="entry name" value="CABNDNGRPT"/>
</dbReference>
<feature type="domain" description="Haemolysin-type calcium binding-related" evidence="3">
    <location>
        <begin position="366"/>
        <end position="402"/>
    </location>
</feature>
<protein>
    <recommendedName>
        <fullName evidence="3">Haemolysin-type calcium binding-related domain-containing protein</fullName>
    </recommendedName>
</protein>
<dbReference type="InterPro" id="IPR010566">
    <property type="entry name" value="Haemolys_ca-bd"/>
</dbReference>
<sequence length="1035" mass="106604">MAYTIVTGTSGNNFMNFVGVTGFYSQTLVNPYSGYTITITGTKNVNNAIYDGLGGNSDRLTMTTQGDVLTLSDASGTLMVKNVEIFVSGDDGDVIILADSFYNYGNTSISGGNGDDLLWANNGNDTVFGNGGDDIMDGGGGNDILFGGEGNDYLDGGAGIDSLFAGAGDDTLVFNVDGIWSGGLTLADLGSAVPFASLVNLDGKNQSYDTFNGDATDNIAVPTIGTDTLLMTSGADVLVISDSVSPNSGLFTPRISYIEIYDAGDGDDIVDLSGADHIATTIHGGDGNDVLAGSIGDDTITGDAGNDILFGAGGNDLLEGGTGDDAYYYNLGNGNDTIRETSGNDSLHFGPGVVLDDLTFTVEGDNLVVGIGGQTITIENHYATDHSGRVESIVFDDGSSFDVGSYVPNYDPVANNDAFNGNEDEILSGNVLANDTDANGDVLSVAAQTIITANGGTVVMQSDGSFTYQGAQDFNGEDSFDYTVSDNKGGLSTASVILGIAAINDAPIAQADIFAVFRNDTLSGNVLSNDSDVDGDAMTVQAGVFASAEGGMVTLGLDGSLSYTPAEGFYGQDSFEYTLTDGQAFAFATVTLTVELNPEESIIGTSAPEVILGTVADDEIFALGGDDEVKGGDGDDTLYGGDGDDVLYGDDSILTVTYDKRFSDSVAFPNLQEGVSITRITPRGDAALGIANGNLSVDMAATVTITFRAGYAGYDSSFGMFGIAPDGTIVHASLEWANVKTAGLNIGYDLELPVGAQGGAFGFFIIANGNNANGHYNGLDITADGVISFIYKYGTADERAAKITDNGNDVSVVYDDGAIERVLHGYTYLSTDRGNDTTAINPDGMLHVVSGLVDPDNTNTLRVGFEDLYGQGDADFEDVLFDIDIKPVTVTNALGGNDYLDGGAGNDTLFGEGGSDILIIGNGADHAYGGAGADVFAITMIDDLIDTIHDFSALQGDVINITDVLESYDALHDDISHFVRIVQNGNDAELQINADGDAGGAFTTAAIILGGTYGATAASLLASGALVADHSVALA</sequence>
<dbReference type="Gene3D" id="2.150.10.10">
    <property type="entry name" value="Serralysin-like metalloprotease, C-terminal"/>
    <property type="match status" value="4"/>
</dbReference>
<dbReference type="Pfam" id="PF06594">
    <property type="entry name" value="HCBP_related"/>
    <property type="match status" value="1"/>
</dbReference>
<dbReference type="InterPro" id="IPR001343">
    <property type="entry name" value="Hemolysn_Ca-bd"/>
</dbReference>
<dbReference type="SUPFAM" id="SSF51120">
    <property type="entry name" value="beta-Roll"/>
    <property type="match status" value="4"/>
</dbReference>
<dbReference type="Pfam" id="PF17963">
    <property type="entry name" value="Big_9"/>
    <property type="match status" value="2"/>
</dbReference>
<dbReference type="Pfam" id="PF00353">
    <property type="entry name" value="HemolysinCabind"/>
    <property type="match status" value="6"/>
</dbReference>
<accession>A0A2W5N1V0</accession>
<keyword evidence="2" id="KW-0964">Secreted</keyword>